<feature type="domain" description="Conserved oligomeric complex COG6 N-terminal" evidence="12">
    <location>
        <begin position="49"/>
        <end position="161"/>
    </location>
</feature>
<dbReference type="Pfam" id="PF06419">
    <property type="entry name" value="COG6_N"/>
    <property type="match status" value="1"/>
</dbReference>
<dbReference type="InterPro" id="IPR048369">
    <property type="entry name" value="COG6_C"/>
</dbReference>
<keyword evidence="9 11" id="KW-0472">Membrane</keyword>
<evidence type="ECO:0000256" key="9">
    <source>
        <dbReference type="ARBA" id="ARBA00023136"/>
    </source>
</evidence>
<dbReference type="EMBL" id="JAPTSV010000008">
    <property type="protein sequence ID" value="KAJ1525454.1"/>
    <property type="molecule type" value="Genomic_DNA"/>
</dbReference>
<dbReference type="GO" id="GO:0015031">
    <property type="term" value="P:protein transport"/>
    <property type="evidence" value="ECO:0007669"/>
    <property type="project" value="UniProtKB-KW"/>
</dbReference>
<evidence type="ECO:0000256" key="10">
    <source>
        <dbReference type="ARBA" id="ARBA00031348"/>
    </source>
</evidence>
<gene>
    <name evidence="14" type="ORF">ONE63_010265</name>
</gene>
<dbReference type="GO" id="GO:0017119">
    <property type="term" value="C:Golgi transport complex"/>
    <property type="evidence" value="ECO:0007669"/>
    <property type="project" value="UniProtKB-UniRule"/>
</dbReference>
<accession>A0AAV7XKS9</accession>
<keyword evidence="15" id="KW-1185">Reference proteome</keyword>
<dbReference type="PANTHER" id="PTHR21506">
    <property type="entry name" value="COMPONENT OF OLIGOMERIC GOLGI COMPLEX 6"/>
    <property type="match status" value="1"/>
</dbReference>
<name>A0AAV7XKS9_9NEOP</name>
<protein>
    <recommendedName>
        <fullName evidence="5 11">Conserved oligomeric Golgi complex subunit 6</fullName>
        <shortName evidence="11">COG complex subunit 6</shortName>
    </recommendedName>
    <alternativeName>
        <fullName evidence="10 11">Component of oligomeric Golgi complex 6</fullName>
    </alternativeName>
</protein>
<proteinExistence type="inferred from homology"/>
<evidence type="ECO:0000256" key="5">
    <source>
        <dbReference type="ARBA" id="ARBA00020973"/>
    </source>
</evidence>
<feature type="domain" description="Conserved Oligomeric Golgi complex subunit 6 C-terminal" evidence="13">
    <location>
        <begin position="195"/>
        <end position="637"/>
    </location>
</feature>
<comment type="function">
    <text evidence="1 11">Required for normal Golgi function.</text>
</comment>
<comment type="caution">
    <text evidence="14">The sequence shown here is derived from an EMBL/GenBank/DDBJ whole genome shotgun (WGS) entry which is preliminary data.</text>
</comment>
<dbReference type="AlphaFoldDB" id="A0AAV7XKS9"/>
<dbReference type="Pfam" id="PF20653">
    <property type="entry name" value="COG6_C"/>
    <property type="match status" value="1"/>
</dbReference>
<dbReference type="SMART" id="SM01087">
    <property type="entry name" value="COG6"/>
    <property type="match status" value="1"/>
</dbReference>
<evidence type="ECO:0000259" key="12">
    <source>
        <dbReference type="Pfam" id="PF06419"/>
    </source>
</evidence>
<dbReference type="InterPro" id="IPR048368">
    <property type="entry name" value="COG6_N"/>
</dbReference>
<reference evidence="14" key="1">
    <citation type="submission" date="2022-12" db="EMBL/GenBank/DDBJ databases">
        <title>Chromosome-level genome assembly of the bean flower thrips Megalurothrips usitatus.</title>
        <authorList>
            <person name="Ma L."/>
            <person name="Liu Q."/>
            <person name="Li H."/>
            <person name="Cai W."/>
        </authorList>
    </citation>
    <scope>NUCLEOTIDE SEQUENCE</scope>
    <source>
        <strain evidence="14">Cailab_2022a</strain>
    </source>
</reference>
<dbReference type="GO" id="GO:0000139">
    <property type="term" value="C:Golgi membrane"/>
    <property type="evidence" value="ECO:0007669"/>
    <property type="project" value="UniProtKB-SubCell"/>
</dbReference>
<dbReference type="InterPro" id="IPR010490">
    <property type="entry name" value="COG6"/>
</dbReference>
<evidence type="ECO:0000256" key="1">
    <source>
        <dbReference type="ARBA" id="ARBA00003627"/>
    </source>
</evidence>
<evidence type="ECO:0000256" key="3">
    <source>
        <dbReference type="ARBA" id="ARBA00011023"/>
    </source>
</evidence>
<dbReference type="Proteomes" id="UP001075354">
    <property type="component" value="Chromosome 8"/>
</dbReference>
<evidence type="ECO:0000256" key="4">
    <source>
        <dbReference type="ARBA" id="ARBA00011166"/>
    </source>
</evidence>
<organism evidence="14 15">
    <name type="scientific">Megalurothrips usitatus</name>
    <name type="common">bean blossom thrips</name>
    <dbReference type="NCBI Taxonomy" id="439358"/>
    <lineage>
        <taxon>Eukaryota</taxon>
        <taxon>Metazoa</taxon>
        <taxon>Ecdysozoa</taxon>
        <taxon>Arthropoda</taxon>
        <taxon>Hexapoda</taxon>
        <taxon>Insecta</taxon>
        <taxon>Pterygota</taxon>
        <taxon>Neoptera</taxon>
        <taxon>Paraneoptera</taxon>
        <taxon>Thysanoptera</taxon>
        <taxon>Terebrantia</taxon>
        <taxon>Thripoidea</taxon>
        <taxon>Thripidae</taxon>
        <taxon>Megalurothrips</taxon>
    </lineage>
</organism>
<evidence type="ECO:0000313" key="14">
    <source>
        <dbReference type="EMBL" id="KAJ1525454.1"/>
    </source>
</evidence>
<comment type="similarity">
    <text evidence="3 11">Belongs to the COG6 family.</text>
</comment>
<comment type="subcellular location">
    <subcellularLocation>
        <location evidence="2 11">Golgi apparatus membrane</location>
        <topology evidence="2 11">Peripheral membrane protein</topology>
    </subcellularLocation>
</comment>
<evidence type="ECO:0000313" key="15">
    <source>
        <dbReference type="Proteomes" id="UP001075354"/>
    </source>
</evidence>
<sequence>MSDFTLSANAELVDIGSSSQSSALSKRINKILETRLDTDKETLEALKELSTFFTENSIQSRRNLRSKIEKRSLSINEEFLSAFSKVKDALDSVYNDVVSIDSEVRSMSMHLQATRAQTYQLIDHTTQLQSQSKKLSMEQEVANAFLERYQLSPTELTVLHGTARDSPITPAFFTALQHAQTIHSDCRVLMQSGFQTIALDVMEQMSLHQEAALERLYRWTQSHCHSMESNETAALLTEAMACLQDRPVLFKYVLDEYGGCRRAALVRLFIDALTKVGPGSALKPIEMHADDPKRYIGDMLAWLHQVIPSERETLATLLRSCSKTDVPEHIQQILANITEGVCHPVKVRVERILSNDASTTILYSVASLLGYYHQIFSQIVPESLFLNTLSEVRTVAQNRFLSALQNRVKQHLADRLDAPPPDLSPSTSVSALMSLLKEVLSVAGVADGRPEDIAKMVGVVLDPLLQAVNLSAARLPSTDMAVYLLNCLYQMQTTLSLYGFMDDRLERLQAQTDAQLDTLTSEQASSLVANLNLGPIYTILQETSRGPLSSIPGMDAASLKHFLVKLDGFLALPDMLLLPQISLLLSTVHRNNVKQRAFEVICTVFKQLYAAVYDPSNGYENPSALISCTPEQVQELLLGNN</sequence>
<evidence type="ECO:0000256" key="7">
    <source>
        <dbReference type="ARBA" id="ARBA00022927"/>
    </source>
</evidence>
<keyword evidence="8 11" id="KW-0333">Golgi apparatus</keyword>
<evidence type="ECO:0000256" key="6">
    <source>
        <dbReference type="ARBA" id="ARBA00022448"/>
    </source>
</evidence>
<evidence type="ECO:0000259" key="13">
    <source>
        <dbReference type="Pfam" id="PF20653"/>
    </source>
</evidence>
<evidence type="ECO:0000256" key="8">
    <source>
        <dbReference type="ARBA" id="ARBA00023034"/>
    </source>
</evidence>
<keyword evidence="6 11" id="KW-0813">Transport</keyword>
<comment type="subunit">
    <text evidence="4">Component of the conserved oligomeric Golgi complex which is composed of eight different subunits and is required for normal Golgi morphology and localization.</text>
</comment>
<keyword evidence="7 11" id="KW-0653">Protein transport</keyword>
<dbReference type="PANTHER" id="PTHR21506:SF0">
    <property type="entry name" value="CONSERVED OLIGOMERIC GOLGI COMPLEX SUBUNIT 6"/>
    <property type="match status" value="1"/>
</dbReference>
<dbReference type="GO" id="GO:0006891">
    <property type="term" value="P:intra-Golgi vesicle-mediated transport"/>
    <property type="evidence" value="ECO:0007669"/>
    <property type="project" value="UniProtKB-UniRule"/>
</dbReference>
<evidence type="ECO:0000256" key="2">
    <source>
        <dbReference type="ARBA" id="ARBA00004395"/>
    </source>
</evidence>
<evidence type="ECO:0000256" key="11">
    <source>
        <dbReference type="RuleBase" id="RU365075"/>
    </source>
</evidence>